<feature type="chain" id="PRO_5046554278" evidence="2">
    <location>
        <begin position="31"/>
        <end position="270"/>
    </location>
</feature>
<feature type="compositionally biased region" description="Basic and acidic residues" evidence="1">
    <location>
        <begin position="144"/>
        <end position="156"/>
    </location>
</feature>
<evidence type="ECO:0000313" key="4">
    <source>
        <dbReference type="Proteomes" id="UP001551329"/>
    </source>
</evidence>
<dbReference type="RefSeq" id="WP_358471681.1">
    <property type="nucleotide sequence ID" value="NZ_JBEZAE010000005.1"/>
</dbReference>
<feature type="compositionally biased region" description="Pro residues" evidence="1">
    <location>
        <begin position="157"/>
        <end position="173"/>
    </location>
</feature>
<dbReference type="InterPro" id="IPR006311">
    <property type="entry name" value="TAT_signal"/>
</dbReference>
<name>A0ABV3C7I2_9ACTN</name>
<gene>
    <name evidence="3" type="ORF">AB0A88_11460</name>
</gene>
<evidence type="ECO:0000256" key="1">
    <source>
        <dbReference type="SAM" id="MobiDB-lite"/>
    </source>
</evidence>
<proteinExistence type="predicted"/>
<keyword evidence="4" id="KW-1185">Reference proteome</keyword>
<accession>A0ABV3C7I2</accession>
<sequence>MRVTRRSARTAAVATGAVAALLLPAAAAFAADGPGRDPAPAPAVSDTRGMSGTSGTSDGSDGTDGSDQSVLWRNVDLADGSLAKVYQDGPGRFSAEIYANGSLVDTLTSTDGKSAYGENNGLHVVLRPDGTVSSWLDGTPTPKPDPKPTPKPDPKPTPKPVPKPTPKPVPKPAPHQASAKVTLPDGNIARFFPGKNWPRVEITRSNGHAVGTLDLKHSASGHRGWTYKLVDTGRHHYKLAAIDTPKQGANSWVYDFQGKLVEKYTAQKAG</sequence>
<feature type="region of interest" description="Disordered" evidence="1">
    <location>
        <begin position="130"/>
        <end position="186"/>
    </location>
</feature>
<feature type="region of interest" description="Disordered" evidence="1">
    <location>
        <begin position="32"/>
        <end position="68"/>
    </location>
</feature>
<keyword evidence="2" id="KW-0732">Signal</keyword>
<protein>
    <submittedName>
        <fullName evidence="3">Uncharacterized protein</fullName>
    </submittedName>
</protein>
<dbReference type="Proteomes" id="UP001551329">
    <property type="component" value="Unassembled WGS sequence"/>
</dbReference>
<dbReference type="EMBL" id="JBEZAE010000005">
    <property type="protein sequence ID" value="MEU7070746.1"/>
    <property type="molecule type" value="Genomic_DNA"/>
</dbReference>
<feature type="compositionally biased region" description="Low complexity" evidence="1">
    <location>
        <begin position="32"/>
        <end position="67"/>
    </location>
</feature>
<evidence type="ECO:0000313" key="3">
    <source>
        <dbReference type="EMBL" id="MEU7070746.1"/>
    </source>
</evidence>
<dbReference type="PROSITE" id="PS51318">
    <property type="entry name" value="TAT"/>
    <property type="match status" value="1"/>
</dbReference>
<comment type="caution">
    <text evidence="3">The sequence shown here is derived from an EMBL/GenBank/DDBJ whole genome shotgun (WGS) entry which is preliminary data.</text>
</comment>
<evidence type="ECO:0000256" key="2">
    <source>
        <dbReference type="SAM" id="SignalP"/>
    </source>
</evidence>
<organism evidence="3 4">
    <name type="scientific">Streptomyces narbonensis</name>
    <dbReference type="NCBI Taxonomy" id="67333"/>
    <lineage>
        <taxon>Bacteria</taxon>
        <taxon>Bacillati</taxon>
        <taxon>Actinomycetota</taxon>
        <taxon>Actinomycetes</taxon>
        <taxon>Kitasatosporales</taxon>
        <taxon>Streptomycetaceae</taxon>
        <taxon>Streptomyces</taxon>
    </lineage>
</organism>
<feature type="signal peptide" evidence="2">
    <location>
        <begin position="1"/>
        <end position="30"/>
    </location>
</feature>
<reference evidence="3 4" key="1">
    <citation type="submission" date="2024-06" db="EMBL/GenBank/DDBJ databases">
        <title>The Natural Products Discovery Center: Release of the First 8490 Sequenced Strains for Exploring Actinobacteria Biosynthetic Diversity.</title>
        <authorList>
            <person name="Kalkreuter E."/>
            <person name="Kautsar S.A."/>
            <person name="Yang D."/>
            <person name="Bader C.D."/>
            <person name="Teijaro C.N."/>
            <person name="Fluegel L."/>
            <person name="Davis C.M."/>
            <person name="Simpson J.R."/>
            <person name="Lauterbach L."/>
            <person name="Steele A.D."/>
            <person name="Gui C."/>
            <person name="Meng S."/>
            <person name="Li G."/>
            <person name="Viehrig K."/>
            <person name="Ye F."/>
            <person name="Su P."/>
            <person name="Kiefer A.F."/>
            <person name="Nichols A."/>
            <person name="Cepeda A.J."/>
            <person name="Yan W."/>
            <person name="Fan B."/>
            <person name="Jiang Y."/>
            <person name="Adhikari A."/>
            <person name="Zheng C.-J."/>
            <person name="Schuster L."/>
            <person name="Cowan T.M."/>
            <person name="Smanski M.J."/>
            <person name="Chevrette M.G."/>
            <person name="De Carvalho L.P.S."/>
            <person name="Shen B."/>
        </authorList>
    </citation>
    <scope>NUCLEOTIDE SEQUENCE [LARGE SCALE GENOMIC DNA]</scope>
    <source>
        <strain evidence="3 4">NPDC045974</strain>
    </source>
</reference>